<dbReference type="PANTHER" id="PTHR33194">
    <property type="entry name" value="ZINC KNUCKLE DOMAINCONTAINING PROTEIN"/>
    <property type="match status" value="1"/>
</dbReference>
<name>A0ABY6K8I0_9ARAC</name>
<sequence>MKHAAGRVFQASGPPDLQSWIFEHDLEDDSLAIMASAKTCIYKYFLGLELRGIYPAEHPKTSENHHSSGSPFLWQYLSALPLEYERVSKYNRWDDTMKLANVVFYLNGTAGRWFDNNEESLISWRSFEDAFRGVFGTQEDSARRAEEVLKSRAQKAEEFSESYIQEILCLCH</sequence>
<organism evidence="1 2">
    <name type="scientific">Cordylochernes scorpioides</name>
    <dbReference type="NCBI Taxonomy" id="51811"/>
    <lineage>
        <taxon>Eukaryota</taxon>
        <taxon>Metazoa</taxon>
        <taxon>Ecdysozoa</taxon>
        <taxon>Arthropoda</taxon>
        <taxon>Chelicerata</taxon>
        <taxon>Arachnida</taxon>
        <taxon>Pseudoscorpiones</taxon>
        <taxon>Cheliferoidea</taxon>
        <taxon>Chernetidae</taxon>
        <taxon>Cordylochernes</taxon>
    </lineage>
</organism>
<protein>
    <submittedName>
        <fullName evidence="1">K02A2.6-like</fullName>
    </submittedName>
</protein>
<dbReference type="Proteomes" id="UP001235939">
    <property type="component" value="Chromosome 02"/>
</dbReference>
<evidence type="ECO:0000313" key="1">
    <source>
        <dbReference type="EMBL" id="UYV63570.1"/>
    </source>
</evidence>
<keyword evidence="2" id="KW-1185">Reference proteome</keyword>
<evidence type="ECO:0000313" key="2">
    <source>
        <dbReference type="Proteomes" id="UP001235939"/>
    </source>
</evidence>
<dbReference type="PANTHER" id="PTHR33194:SF4">
    <property type="entry name" value="CCHC-TYPE DOMAIN-CONTAINING PROTEIN"/>
    <property type="match status" value="1"/>
</dbReference>
<dbReference type="EMBL" id="CP092864">
    <property type="protein sequence ID" value="UYV63570.1"/>
    <property type="molecule type" value="Genomic_DNA"/>
</dbReference>
<accession>A0ABY6K8I0</accession>
<proteinExistence type="predicted"/>
<gene>
    <name evidence="1" type="ORF">LAZ67_2004731</name>
</gene>
<reference evidence="1 2" key="1">
    <citation type="submission" date="2022-01" db="EMBL/GenBank/DDBJ databases">
        <title>A chromosomal length assembly of Cordylochernes scorpioides.</title>
        <authorList>
            <person name="Zeh D."/>
            <person name="Zeh J."/>
        </authorList>
    </citation>
    <scope>NUCLEOTIDE SEQUENCE [LARGE SCALE GENOMIC DNA]</scope>
    <source>
        <strain evidence="1">IN4F17</strain>
        <tissue evidence="1">Whole Body</tissue>
    </source>
</reference>